<dbReference type="PANTHER" id="PTHR46361">
    <property type="entry name" value="ELECTRON CARRIER/ PROTEIN DISULFIDE OXIDOREDUCTASE"/>
    <property type="match status" value="1"/>
</dbReference>
<evidence type="ECO:0000313" key="6">
    <source>
        <dbReference type="Proteomes" id="UP000794436"/>
    </source>
</evidence>
<dbReference type="InterPro" id="IPR013897">
    <property type="entry name" value="Duc1"/>
</dbReference>
<feature type="domain" description="Domain of unknown function at the cortex 1" evidence="4">
    <location>
        <begin position="150"/>
        <end position="369"/>
    </location>
</feature>
<keyword evidence="2" id="KW-0812">Transmembrane</keyword>
<name>A0A8K1C2K6_PYTOL</name>
<feature type="compositionally biased region" description="Polar residues" evidence="1">
    <location>
        <begin position="90"/>
        <end position="101"/>
    </location>
</feature>
<feature type="transmembrane region" description="Helical" evidence="2">
    <location>
        <begin position="12"/>
        <end position="32"/>
    </location>
</feature>
<dbReference type="AlphaFoldDB" id="A0A8K1C2K6"/>
<protein>
    <recommendedName>
        <fullName evidence="7">DUF547 domain-containing protein</fullName>
    </recommendedName>
</protein>
<sequence>MSAQTGDPMHTSTLSSLVVAAVVVFAGIVLYLSPVLYPLIALGGVYTVMQTHRDPERSRIWTIVQIQLQQWKSATRTRESLNTEKEKASTESPATVVSSEPMQKPKRPSRVLRMPQNTSTASLRVTDCGVTSNGSPQELPESDHSLSDFIVEPNSQEPYEFENDFVKGKLLFLLQSPETHPLPSKYRELFEGKRRLFWIQLQLQFKKVPSGIMYIGGEVPRSMNLGFFTGGLTKIILSVLQSLVRGLHCSFGQIFPTAVPVRDQEELPHICFPLYTAVDQFVVTPPGGELPVLGSADFGESKEAMAARRKHGQPMYQYNTTDTYSFHFHSFFIDFAKWKLVGIPGMKESDLSVFWDDMPLRLCAYSLKPQPGVDPNSESDAKKASHSWRAKEYKFCFQMSHKIQKPLGIEDYGEDMEERQEFTASGRRMSGVLLEQKNIQQELSRYRFSVMTWIEYFSTSPAHSERRVGYVLHVQELDPNDGEPTRVKDEYLVLQTAVAAFAPLSFIERKLHQGRRGSRGGVFSSNKNRSLEESISVRSRSSRYAKVDDERQFLDQHLQNLANPEVETNATPDQELAAQSALLDLLQSKSTTSLSSEWPFLSSSFIRSNSFGSSTNIFSNTTNLPSAAALRDAPHAAVQIVRVLNGTLWRHEWVTMDKAQRLLRFFRMMASSTALTIPMDTILQVEEDNFTCHEPALDGQGDGESLLYWLHISTLERCHHLAFATRDERQQWMDSIRSEVEARGQDLLKQPIIQSTLSIEVEAYLNETVSKSRGTKRFVLNERCEFRLHAMRAFNTIHPEASTPNEIAARCLKLAIALQQRRLEGSSTRDLLGFLDAVCALRWVDLTPLYNDERARKAFLLNVYHLVLIHASLLGFLPRSKAQWGKFFNGMSCNIGGMYLSIAELEHGLIRAPTASLRIPIAFLVIPKIPDFDERAPLRLTEPDFRLNFAMNCLTKANANAIMVFTPEELEQQLEHITSLNVEHTMSYDRQSKIIYLPKLCEWYKGDFADESDSRAWNDATLRRLAPYLRGIKAQLFQYLVHQATDAHLVHKVKFAKYDYSFHDNLIEATLTD</sequence>
<dbReference type="OrthoDB" id="71430at2759"/>
<organism evidence="5 6">
    <name type="scientific">Pythium oligandrum</name>
    <name type="common">Mycoparasitic fungus</name>
    <dbReference type="NCBI Taxonomy" id="41045"/>
    <lineage>
        <taxon>Eukaryota</taxon>
        <taxon>Sar</taxon>
        <taxon>Stramenopiles</taxon>
        <taxon>Oomycota</taxon>
        <taxon>Peronosporomycetes</taxon>
        <taxon>Pythiales</taxon>
        <taxon>Pythiaceae</taxon>
        <taxon>Pythium</taxon>
    </lineage>
</organism>
<dbReference type="Gene3D" id="2.30.29.30">
    <property type="entry name" value="Pleckstrin-homology domain (PH domain)/Phosphotyrosine-binding domain (PTB)"/>
    <property type="match status" value="1"/>
</dbReference>
<keyword evidence="6" id="KW-1185">Reference proteome</keyword>
<dbReference type="Pfam" id="PF08588">
    <property type="entry name" value="Duc1"/>
    <property type="match status" value="1"/>
</dbReference>
<keyword evidence="2" id="KW-0472">Membrane</keyword>
<evidence type="ECO:0000256" key="2">
    <source>
        <dbReference type="SAM" id="Phobius"/>
    </source>
</evidence>
<feature type="domain" description="DUF547" evidence="3">
    <location>
        <begin position="853"/>
        <end position="976"/>
    </location>
</feature>
<proteinExistence type="predicted"/>
<keyword evidence="2" id="KW-1133">Transmembrane helix</keyword>
<reference evidence="5" key="1">
    <citation type="submission" date="2019-03" db="EMBL/GenBank/DDBJ databases">
        <title>Long read genome sequence of the mycoparasitic Pythium oligandrum ATCC 38472 isolated from sugarbeet rhizosphere.</title>
        <authorList>
            <person name="Gaulin E."/>
        </authorList>
    </citation>
    <scope>NUCLEOTIDE SEQUENCE</scope>
    <source>
        <strain evidence="5">ATCC 38472_TT</strain>
    </source>
</reference>
<feature type="compositionally biased region" description="Basic and acidic residues" evidence="1">
    <location>
        <begin position="76"/>
        <end position="89"/>
    </location>
</feature>
<evidence type="ECO:0000259" key="3">
    <source>
        <dbReference type="Pfam" id="PF04784"/>
    </source>
</evidence>
<dbReference type="InterPro" id="IPR006869">
    <property type="entry name" value="DUF547"/>
</dbReference>
<feature type="region of interest" description="Disordered" evidence="1">
    <location>
        <begin position="76"/>
        <end position="112"/>
    </location>
</feature>
<evidence type="ECO:0000259" key="4">
    <source>
        <dbReference type="Pfam" id="PF08588"/>
    </source>
</evidence>
<evidence type="ECO:0000256" key="1">
    <source>
        <dbReference type="SAM" id="MobiDB-lite"/>
    </source>
</evidence>
<accession>A0A8K1C2K6</accession>
<comment type="caution">
    <text evidence="5">The sequence shown here is derived from an EMBL/GenBank/DDBJ whole genome shotgun (WGS) entry which is preliminary data.</text>
</comment>
<dbReference type="Pfam" id="PF04784">
    <property type="entry name" value="DUF547"/>
    <property type="match status" value="1"/>
</dbReference>
<dbReference type="InterPro" id="IPR011993">
    <property type="entry name" value="PH-like_dom_sf"/>
</dbReference>
<dbReference type="PANTHER" id="PTHR46361:SF3">
    <property type="entry name" value="ELECTRON CARRIER_ PROTEIN DISULFIDE OXIDOREDUCTASE"/>
    <property type="match status" value="1"/>
</dbReference>
<dbReference type="EMBL" id="SPLM01000148">
    <property type="protein sequence ID" value="TMW55301.1"/>
    <property type="molecule type" value="Genomic_DNA"/>
</dbReference>
<evidence type="ECO:0000313" key="5">
    <source>
        <dbReference type="EMBL" id="TMW55301.1"/>
    </source>
</evidence>
<gene>
    <name evidence="5" type="ORF">Poli38472_013192</name>
</gene>
<dbReference type="Proteomes" id="UP000794436">
    <property type="component" value="Unassembled WGS sequence"/>
</dbReference>
<evidence type="ECO:0008006" key="7">
    <source>
        <dbReference type="Google" id="ProtNLM"/>
    </source>
</evidence>